<comment type="caution">
    <text evidence="1">The sequence shown here is derived from an EMBL/GenBank/DDBJ whole genome shotgun (WGS) entry which is preliminary data.</text>
</comment>
<dbReference type="AlphaFoldDB" id="S7VT65"/>
<name>S7VT65_9FLAO</name>
<gene>
    <name evidence="1" type="ORF">ADIWIN_1475</name>
</gene>
<accession>S7VT65</accession>
<protein>
    <submittedName>
        <fullName evidence="1">Uncharacterized protein</fullName>
    </submittedName>
</protein>
<keyword evidence="2" id="KW-1185">Reference proteome</keyword>
<dbReference type="STRING" id="641526.ADIWIN_1475"/>
<dbReference type="EMBL" id="ATMR01000091">
    <property type="protein sequence ID" value="EPR73445.1"/>
    <property type="molecule type" value="Genomic_DNA"/>
</dbReference>
<dbReference type="Proteomes" id="UP000014962">
    <property type="component" value="Unassembled WGS sequence"/>
</dbReference>
<evidence type="ECO:0000313" key="2">
    <source>
        <dbReference type="Proteomes" id="UP000014962"/>
    </source>
</evidence>
<evidence type="ECO:0000313" key="1">
    <source>
        <dbReference type="EMBL" id="EPR73445.1"/>
    </source>
</evidence>
<organism evidence="1 2">
    <name type="scientific">Winogradskyella psychrotolerans RS-3</name>
    <dbReference type="NCBI Taxonomy" id="641526"/>
    <lineage>
        <taxon>Bacteria</taxon>
        <taxon>Pseudomonadati</taxon>
        <taxon>Bacteroidota</taxon>
        <taxon>Flavobacteriia</taxon>
        <taxon>Flavobacteriales</taxon>
        <taxon>Flavobacteriaceae</taxon>
        <taxon>Winogradskyella</taxon>
    </lineage>
</organism>
<sequence>MIKYIVQVNTTKVNAKGKRDSKIFDFTFQEESPIDSRKKAIAKVLELEDEFLYGEVKYESFFEANMKDFKNFNAYSINIFFVNSDGCEYCLYGEDEEQTIEALQAEVYHFAEEDNIVLTDIEYADGEWDFVNVIEMNLDFLIN</sequence>
<proteinExistence type="predicted"/>
<reference evidence="1 2" key="1">
    <citation type="journal article" date="2013" name="Genome Announc.">
        <title>Draft Genome Sequence of Winogradskyella psychrotolerans RS-3T, Isolated from the Marine Transect of Kongsfjorden, Ny-Alesund, Svalbard, Arctic Ocean.</title>
        <authorList>
            <person name="Kumar Pinnaka A."/>
            <person name="Ara S."/>
            <person name="Singh A."/>
            <person name="Shivaji S."/>
        </authorList>
    </citation>
    <scope>NUCLEOTIDE SEQUENCE [LARGE SCALE GENOMIC DNA]</scope>
    <source>
        <strain evidence="1 2">RS-3</strain>
    </source>
</reference>
<dbReference type="RefSeq" id="WP_020894345.1">
    <property type="nucleotide sequence ID" value="NZ_ATMR01000091.1"/>
</dbReference>
<dbReference type="OrthoDB" id="1442724at2"/>